<gene>
    <name evidence="1" type="ORF">FZC83_08220</name>
</gene>
<evidence type="ECO:0000313" key="2">
    <source>
        <dbReference type="Proteomes" id="UP000322997"/>
    </source>
</evidence>
<name>A0A5D4RU73_9BACI</name>
<comment type="caution">
    <text evidence="1">The sequence shown here is derived from an EMBL/GenBank/DDBJ whole genome shotgun (WGS) entry which is preliminary data.</text>
</comment>
<dbReference type="Proteomes" id="UP000322997">
    <property type="component" value="Unassembled WGS sequence"/>
</dbReference>
<evidence type="ECO:0000313" key="1">
    <source>
        <dbReference type="EMBL" id="TYS54925.1"/>
    </source>
</evidence>
<reference evidence="1 2" key="1">
    <citation type="submission" date="2019-08" db="EMBL/GenBank/DDBJ databases">
        <title>Bacillus genomes from the desert of Cuatro Cienegas, Coahuila.</title>
        <authorList>
            <person name="Olmedo-Alvarez G."/>
        </authorList>
    </citation>
    <scope>NUCLEOTIDE SEQUENCE [LARGE SCALE GENOMIC DNA]</scope>
    <source>
        <strain evidence="1 2">CH108_3D</strain>
    </source>
</reference>
<organism evidence="1 2">
    <name type="scientific">Rossellomorea marisflavi</name>
    <dbReference type="NCBI Taxonomy" id="189381"/>
    <lineage>
        <taxon>Bacteria</taxon>
        <taxon>Bacillati</taxon>
        <taxon>Bacillota</taxon>
        <taxon>Bacilli</taxon>
        <taxon>Bacillales</taxon>
        <taxon>Bacillaceae</taxon>
        <taxon>Rossellomorea</taxon>
    </lineage>
</organism>
<accession>A0A5D4RU73</accession>
<dbReference type="AlphaFoldDB" id="A0A5D4RU73"/>
<dbReference type="EMBL" id="VTEQ01000002">
    <property type="protein sequence ID" value="TYS54925.1"/>
    <property type="molecule type" value="Genomic_DNA"/>
</dbReference>
<protein>
    <submittedName>
        <fullName evidence="1">Uncharacterized protein</fullName>
    </submittedName>
</protein>
<sequence>MEHWERWKPLKDLPSTLYNDALIDTREGFILEFSNEMNDKKYVVKFEDGVVSYRNSDEGSLLKTLHYLDQQYGTDFYSEWTLFVVRNSAYKQWFFEESSGVFEPDQLQHYVFLTPHDVIEVLTTYPPSIEIL</sequence>
<proteinExistence type="predicted"/>
<dbReference type="RefSeq" id="WP_148984992.1">
    <property type="nucleotide sequence ID" value="NZ_CP197480.1"/>
</dbReference>